<dbReference type="Gene3D" id="3.30.70.1350">
    <property type="entry name" value="Cation efflux protein, cytoplasmic domain"/>
    <property type="match status" value="1"/>
</dbReference>
<comment type="similarity">
    <text evidence="2">Belongs to the cation diffusion facilitator (CDF) transporter (TC 2.A.4) family.</text>
</comment>
<evidence type="ECO:0000259" key="10">
    <source>
        <dbReference type="Pfam" id="PF01545"/>
    </source>
</evidence>
<evidence type="ECO:0000256" key="6">
    <source>
        <dbReference type="ARBA" id="ARBA00022989"/>
    </source>
</evidence>
<proteinExistence type="inferred from homology"/>
<sequence>MAETENRTATAANAAAKRKVARLAFWSIIVAFLVMGLKFAAWRITGSVALYSDALESIVNVITATAALWAIRISHKPADSDHPFGHHKAEYFSAVLEGVLIVVAALLIIAKVWQSLQNPAPLEQPWEGLTINAVAALVNAMWAFLLIRNGRAKRSPALVADGQHIMTDVLTSVGVIVGLVAAVMTGWQILDPLLALLVAVNILYQGWKLTGESLSGLMDRAVDTQEHMRIRDLISANCKGAMEVHDLKTRIAGRATFIEFHLVVDADMSVGASHVICDRIEDALKAEIPSVRVTIHVEPDDEAKLPKGTTAVPFA</sequence>
<keyword evidence="7 9" id="KW-0472">Membrane</keyword>
<dbReference type="Pfam" id="PF16916">
    <property type="entry name" value="ZT_dimer"/>
    <property type="match status" value="1"/>
</dbReference>
<dbReference type="InterPro" id="IPR058533">
    <property type="entry name" value="Cation_efflux_TM"/>
</dbReference>
<evidence type="ECO:0000256" key="5">
    <source>
        <dbReference type="ARBA" id="ARBA00022692"/>
    </source>
</evidence>
<dbReference type="InterPro" id="IPR027470">
    <property type="entry name" value="Cation_efflux_CTD"/>
</dbReference>
<dbReference type="PANTHER" id="PTHR43840:SF15">
    <property type="entry name" value="MITOCHONDRIAL METAL TRANSPORTER 1-RELATED"/>
    <property type="match status" value="1"/>
</dbReference>
<reference evidence="12 13" key="1">
    <citation type="journal article" date="2015" name="Stand. Genomic Sci.">
        <title>Genomic Encyclopedia of Bacterial and Archaeal Type Strains, Phase III: the genomes of soil and plant-associated and newly described type strains.</title>
        <authorList>
            <person name="Whitman W.B."/>
            <person name="Woyke T."/>
            <person name="Klenk H.P."/>
            <person name="Zhou Y."/>
            <person name="Lilburn T.G."/>
            <person name="Beck B.J."/>
            <person name="De Vos P."/>
            <person name="Vandamme P."/>
            <person name="Eisen J.A."/>
            <person name="Garrity G."/>
            <person name="Hugenholtz P."/>
            <person name="Kyrpides N.C."/>
        </authorList>
    </citation>
    <scope>NUCLEOTIDE SEQUENCE [LARGE SCALE GENOMIC DNA]</scope>
    <source>
        <strain evidence="12 13">CGMCC 1.2546</strain>
    </source>
</reference>
<dbReference type="InterPro" id="IPR050291">
    <property type="entry name" value="CDF_Transporter"/>
</dbReference>
<evidence type="ECO:0000256" key="3">
    <source>
        <dbReference type="ARBA" id="ARBA00022448"/>
    </source>
</evidence>
<comment type="subcellular location">
    <subcellularLocation>
        <location evidence="1">Cell membrane</location>
        <topology evidence="1">Multi-pass membrane protein</topology>
    </subcellularLocation>
</comment>
<dbReference type="NCBIfam" id="TIGR01297">
    <property type="entry name" value="CDF"/>
    <property type="match status" value="1"/>
</dbReference>
<keyword evidence="6 9" id="KW-1133">Transmembrane helix</keyword>
<gene>
    <name evidence="12" type="ORF">IQ26_01079</name>
</gene>
<feature type="transmembrane region" description="Helical" evidence="9">
    <location>
        <begin position="168"/>
        <end position="187"/>
    </location>
</feature>
<dbReference type="FunFam" id="3.30.70.1350:FF:000002">
    <property type="entry name" value="Ferrous-iron efflux pump FieF"/>
    <property type="match status" value="1"/>
</dbReference>
<evidence type="ECO:0000259" key="11">
    <source>
        <dbReference type="Pfam" id="PF16916"/>
    </source>
</evidence>
<dbReference type="GO" id="GO:0015093">
    <property type="term" value="F:ferrous iron transmembrane transporter activity"/>
    <property type="evidence" value="ECO:0007669"/>
    <property type="project" value="TreeGrafter"/>
</dbReference>
<evidence type="ECO:0000256" key="2">
    <source>
        <dbReference type="ARBA" id="ARBA00008114"/>
    </source>
</evidence>
<dbReference type="SUPFAM" id="SSF161111">
    <property type="entry name" value="Cation efflux protein transmembrane domain-like"/>
    <property type="match status" value="1"/>
</dbReference>
<protein>
    <recommendedName>
        <fullName evidence="8">Protein p34</fullName>
    </recommendedName>
</protein>
<keyword evidence="4" id="KW-1003">Cell membrane</keyword>
<dbReference type="Pfam" id="PF01545">
    <property type="entry name" value="Cation_efflux"/>
    <property type="match status" value="1"/>
</dbReference>
<dbReference type="GO" id="GO:0015341">
    <property type="term" value="F:zinc efflux antiporter activity"/>
    <property type="evidence" value="ECO:0007669"/>
    <property type="project" value="TreeGrafter"/>
</dbReference>
<feature type="transmembrane region" description="Helical" evidence="9">
    <location>
        <begin position="48"/>
        <end position="71"/>
    </location>
</feature>
<keyword evidence="13" id="KW-1185">Reference proteome</keyword>
<comment type="caution">
    <text evidence="12">The sequence shown here is derived from an EMBL/GenBank/DDBJ whole genome shotgun (WGS) entry which is preliminary data.</text>
</comment>
<feature type="transmembrane region" description="Helical" evidence="9">
    <location>
        <begin position="129"/>
        <end position="147"/>
    </location>
</feature>
<dbReference type="GO" id="GO:0015086">
    <property type="term" value="F:cadmium ion transmembrane transporter activity"/>
    <property type="evidence" value="ECO:0007669"/>
    <property type="project" value="TreeGrafter"/>
</dbReference>
<name>A0A562P9K9_9HYPH</name>
<evidence type="ECO:0000313" key="13">
    <source>
        <dbReference type="Proteomes" id="UP000317122"/>
    </source>
</evidence>
<organism evidence="12 13">
    <name type="scientific">Mesorhizobium tianshanense</name>
    <dbReference type="NCBI Taxonomy" id="39844"/>
    <lineage>
        <taxon>Bacteria</taxon>
        <taxon>Pseudomonadati</taxon>
        <taxon>Pseudomonadota</taxon>
        <taxon>Alphaproteobacteria</taxon>
        <taxon>Hyphomicrobiales</taxon>
        <taxon>Phyllobacteriaceae</taxon>
        <taxon>Mesorhizobium</taxon>
    </lineage>
</organism>
<dbReference type="InterPro" id="IPR036837">
    <property type="entry name" value="Cation_efflux_CTD_sf"/>
</dbReference>
<dbReference type="SUPFAM" id="SSF160240">
    <property type="entry name" value="Cation efflux protein cytoplasmic domain-like"/>
    <property type="match status" value="1"/>
</dbReference>
<keyword evidence="5 9" id="KW-0812">Transmembrane</keyword>
<dbReference type="InterPro" id="IPR002524">
    <property type="entry name" value="Cation_efflux"/>
</dbReference>
<dbReference type="Gene3D" id="1.20.1510.10">
    <property type="entry name" value="Cation efflux protein transmembrane domain"/>
    <property type="match status" value="1"/>
</dbReference>
<dbReference type="Proteomes" id="UP000317122">
    <property type="component" value="Unassembled WGS sequence"/>
</dbReference>
<dbReference type="InterPro" id="IPR027469">
    <property type="entry name" value="Cation_efflux_TMD_sf"/>
</dbReference>
<evidence type="ECO:0000256" key="4">
    <source>
        <dbReference type="ARBA" id="ARBA00022475"/>
    </source>
</evidence>
<dbReference type="PANTHER" id="PTHR43840">
    <property type="entry name" value="MITOCHONDRIAL METAL TRANSPORTER 1-RELATED"/>
    <property type="match status" value="1"/>
</dbReference>
<accession>A0A562P9K9</accession>
<feature type="domain" description="Cation efflux protein transmembrane" evidence="10">
    <location>
        <begin position="25"/>
        <end position="218"/>
    </location>
</feature>
<feature type="transmembrane region" description="Helical" evidence="9">
    <location>
        <begin position="91"/>
        <end position="109"/>
    </location>
</feature>
<evidence type="ECO:0000313" key="12">
    <source>
        <dbReference type="EMBL" id="TWI41142.1"/>
    </source>
</evidence>
<dbReference type="EMBL" id="VLKT01000005">
    <property type="protein sequence ID" value="TWI41142.1"/>
    <property type="molecule type" value="Genomic_DNA"/>
</dbReference>
<keyword evidence="3" id="KW-0813">Transport</keyword>
<evidence type="ECO:0000256" key="7">
    <source>
        <dbReference type="ARBA" id="ARBA00023136"/>
    </source>
</evidence>
<feature type="transmembrane region" description="Helical" evidence="9">
    <location>
        <begin position="23"/>
        <end position="42"/>
    </location>
</feature>
<dbReference type="GO" id="GO:0006882">
    <property type="term" value="P:intracellular zinc ion homeostasis"/>
    <property type="evidence" value="ECO:0007669"/>
    <property type="project" value="TreeGrafter"/>
</dbReference>
<evidence type="ECO:0000256" key="1">
    <source>
        <dbReference type="ARBA" id="ARBA00004651"/>
    </source>
</evidence>
<dbReference type="AlphaFoldDB" id="A0A562P9K9"/>
<dbReference type="GO" id="GO:0005886">
    <property type="term" value="C:plasma membrane"/>
    <property type="evidence" value="ECO:0007669"/>
    <property type="project" value="UniProtKB-SubCell"/>
</dbReference>
<evidence type="ECO:0000256" key="8">
    <source>
        <dbReference type="ARBA" id="ARBA00068882"/>
    </source>
</evidence>
<dbReference type="OrthoDB" id="9806522at2"/>
<feature type="domain" description="Cation efflux protein cytoplasmic" evidence="11">
    <location>
        <begin position="224"/>
        <end position="299"/>
    </location>
</feature>
<dbReference type="RefSeq" id="WP_145714643.1">
    <property type="nucleotide sequence ID" value="NZ_BSPF01000022.1"/>
</dbReference>
<evidence type="ECO:0000256" key="9">
    <source>
        <dbReference type="SAM" id="Phobius"/>
    </source>
</evidence>